<name>A0A7J7FVA8_CAMSI</name>
<reference evidence="1 2" key="2">
    <citation type="submission" date="2020-07" db="EMBL/GenBank/DDBJ databases">
        <title>Genome assembly of wild tea tree DASZ reveals pedigree and selection history of tea varieties.</title>
        <authorList>
            <person name="Zhang W."/>
        </authorList>
    </citation>
    <scope>NUCLEOTIDE SEQUENCE [LARGE SCALE GENOMIC DNA]</scope>
    <source>
        <strain evidence="2">cv. G240</strain>
        <tissue evidence="1">Leaf</tissue>
    </source>
</reference>
<sequence length="140" mass="16489">MEEQEIEREKREDEEHVFDLLKLRPLNSKHRWEDESVLRKECHTLDSIRQGIANAIFVRITTRKFDKKGIYGKKESFFENFPALIWSLTQNDSASHVVEELSNFMSFFSKISLVLKNFSGLNPEKFSGDKIFSVNMYPSH</sequence>
<evidence type="ECO:0000313" key="2">
    <source>
        <dbReference type="Proteomes" id="UP000593564"/>
    </source>
</evidence>
<evidence type="ECO:0000313" key="1">
    <source>
        <dbReference type="EMBL" id="KAF5932313.1"/>
    </source>
</evidence>
<proteinExistence type="predicted"/>
<protein>
    <submittedName>
        <fullName evidence="1">Uncharacterized protein</fullName>
    </submittedName>
</protein>
<comment type="caution">
    <text evidence="1">The sequence shown here is derived from an EMBL/GenBank/DDBJ whole genome shotgun (WGS) entry which is preliminary data.</text>
</comment>
<gene>
    <name evidence="1" type="ORF">HYC85_028484</name>
</gene>
<organism evidence="1 2">
    <name type="scientific">Camellia sinensis</name>
    <name type="common">Tea plant</name>
    <name type="synonym">Thea sinensis</name>
    <dbReference type="NCBI Taxonomy" id="4442"/>
    <lineage>
        <taxon>Eukaryota</taxon>
        <taxon>Viridiplantae</taxon>
        <taxon>Streptophyta</taxon>
        <taxon>Embryophyta</taxon>
        <taxon>Tracheophyta</taxon>
        <taxon>Spermatophyta</taxon>
        <taxon>Magnoliopsida</taxon>
        <taxon>eudicotyledons</taxon>
        <taxon>Gunneridae</taxon>
        <taxon>Pentapetalae</taxon>
        <taxon>asterids</taxon>
        <taxon>Ericales</taxon>
        <taxon>Theaceae</taxon>
        <taxon>Camellia</taxon>
    </lineage>
</organism>
<dbReference type="EMBL" id="JACBKZ010000014">
    <property type="protein sequence ID" value="KAF5932313.1"/>
    <property type="molecule type" value="Genomic_DNA"/>
</dbReference>
<keyword evidence="2" id="KW-1185">Reference proteome</keyword>
<reference evidence="2" key="1">
    <citation type="journal article" date="2020" name="Nat. Commun.">
        <title>Genome assembly of wild tea tree DASZ reveals pedigree and selection history of tea varieties.</title>
        <authorList>
            <person name="Zhang W."/>
            <person name="Zhang Y."/>
            <person name="Qiu H."/>
            <person name="Guo Y."/>
            <person name="Wan H."/>
            <person name="Zhang X."/>
            <person name="Scossa F."/>
            <person name="Alseekh S."/>
            <person name="Zhang Q."/>
            <person name="Wang P."/>
            <person name="Xu L."/>
            <person name="Schmidt M.H."/>
            <person name="Jia X."/>
            <person name="Li D."/>
            <person name="Zhu A."/>
            <person name="Guo F."/>
            <person name="Chen W."/>
            <person name="Ni D."/>
            <person name="Usadel B."/>
            <person name="Fernie A.R."/>
            <person name="Wen W."/>
        </authorList>
    </citation>
    <scope>NUCLEOTIDE SEQUENCE [LARGE SCALE GENOMIC DNA]</scope>
    <source>
        <strain evidence="2">cv. G240</strain>
    </source>
</reference>
<accession>A0A7J7FVA8</accession>
<dbReference type="Proteomes" id="UP000593564">
    <property type="component" value="Unassembled WGS sequence"/>
</dbReference>
<dbReference type="AlphaFoldDB" id="A0A7J7FVA8"/>